<dbReference type="EMBL" id="VSSQ01017936">
    <property type="protein sequence ID" value="MPM60705.1"/>
    <property type="molecule type" value="Genomic_DNA"/>
</dbReference>
<protein>
    <recommendedName>
        <fullName evidence="3">Zn-finger containing protein</fullName>
    </recommendedName>
</protein>
<dbReference type="AlphaFoldDB" id="A0A645B5J5"/>
<accession>A0A645B5J5</accession>
<name>A0A645B5J5_9ZZZZ</name>
<comment type="caution">
    <text evidence="2">The sequence shown here is derived from an EMBL/GenBank/DDBJ whole genome shotgun (WGS) entry which is preliminary data.</text>
</comment>
<evidence type="ECO:0000313" key="2">
    <source>
        <dbReference type="EMBL" id="MPM60705.1"/>
    </source>
</evidence>
<sequence length="138" mass="16023">MKKFLHNLKQSLQQWSYGRYGFDQLSRVLYIISLVIIGLSLIPGFQLLVMVAFALMVLVTFRTGSKNTTKRRLENDKFLNLTKKPRAWFAFRKEVYANRKTYCYFICRECGRHYRVPKGKGKIKISCPGCGTTVIAKT</sequence>
<gene>
    <name evidence="2" type="ORF">SDC9_107557</name>
</gene>
<keyword evidence="1" id="KW-1133">Transmembrane helix</keyword>
<evidence type="ECO:0000256" key="1">
    <source>
        <dbReference type="SAM" id="Phobius"/>
    </source>
</evidence>
<keyword evidence="1" id="KW-0472">Membrane</keyword>
<organism evidence="2">
    <name type="scientific">bioreactor metagenome</name>
    <dbReference type="NCBI Taxonomy" id="1076179"/>
    <lineage>
        <taxon>unclassified sequences</taxon>
        <taxon>metagenomes</taxon>
        <taxon>ecological metagenomes</taxon>
    </lineage>
</organism>
<feature type="transmembrane region" description="Helical" evidence="1">
    <location>
        <begin position="28"/>
        <end position="61"/>
    </location>
</feature>
<reference evidence="2" key="1">
    <citation type="submission" date="2019-08" db="EMBL/GenBank/DDBJ databases">
        <authorList>
            <person name="Kucharzyk K."/>
            <person name="Murdoch R.W."/>
            <person name="Higgins S."/>
            <person name="Loffler F."/>
        </authorList>
    </citation>
    <scope>NUCLEOTIDE SEQUENCE</scope>
</reference>
<keyword evidence="1" id="KW-0812">Transmembrane</keyword>
<proteinExistence type="predicted"/>
<evidence type="ECO:0008006" key="3">
    <source>
        <dbReference type="Google" id="ProtNLM"/>
    </source>
</evidence>